<evidence type="ECO:0000256" key="7">
    <source>
        <dbReference type="ARBA" id="ARBA00023125"/>
    </source>
</evidence>
<dbReference type="GO" id="GO:0046872">
    <property type="term" value="F:metal ion binding"/>
    <property type="evidence" value="ECO:0007669"/>
    <property type="project" value="UniProtKB-UniRule"/>
</dbReference>
<dbReference type="InterPro" id="IPR050646">
    <property type="entry name" value="Cas1"/>
</dbReference>
<dbReference type="PANTHER" id="PTHR34353">
    <property type="entry name" value="CRISPR-ASSOCIATED ENDONUCLEASE CAS1 1"/>
    <property type="match status" value="1"/>
</dbReference>
<name>A0A081NBT4_9GAMM</name>
<keyword evidence="6 10" id="KW-0051">Antiviral defense</keyword>
<accession>A0A081NBT4</accession>
<dbReference type="HAMAP" id="MF_01470">
    <property type="entry name" value="Cas1"/>
    <property type="match status" value="1"/>
</dbReference>
<comment type="caution">
    <text evidence="11">The sequence shown here is derived from an EMBL/GenBank/DDBJ whole genome shotgun (WGS) entry which is preliminary data.</text>
</comment>
<protein>
    <recommendedName>
        <fullName evidence="10">CRISPR-associated endonuclease Cas1</fullName>
        <ecNumber evidence="10">3.1.-.-</ecNumber>
    </recommendedName>
</protein>
<keyword evidence="8 10" id="KW-0464">Manganese</keyword>
<evidence type="ECO:0000256" key="5">
    <source>
        <dbReference type="ARBA" id="ARBA00022842"/>
    </source>
</evidence>
<dbReference type="EC" id="3.1.-.-" evidence="10"/>
<comment type="function">
    <text evidence="10">CRISPR (clustered regularly interspaced short palindromic repeat), is an adaptive immune system that provides protection against mobile genetic elements (viruses, transposable elements and conjugative plasmids). CRISPR clusters contain spacers, sequences complementary to antecedent mobile elements, and target invading nucleic acids. CRISPR clusters are transcribed and processed into CRISPR RNA (crRNA). Acts as a dsDNA endonuclease. Involved in the integration of spacer DNA into the CRISPR cassette.</text>
</comment>
<keyword evidence="1 10" id="KW-0540">Nuclease</keyword>
<keyword evidence="3 10" id="KW-0255">Endonuclease</keyword>
<evidence type="ECO:0000256" key="2">
    <source>
        <dbReference type="ARBA" id="ARBA00022723"/>
    </source>
</evidence>
<evidence type="ECO:0000256" key="4">
    <source>
        <dbReference type="ARBA" id="ARBA00022801"/>
    </source>
</evidence>
<comment type="cofactor">
    <cofactor evidence="10">
        <name>Mg(2+)</name>
        <dbReference type="ChEBI" id="CHEBI:18420"/>
    </cofactor>
    <cofactor evidence="10">
        <name>Mn(2+)</name>
        <dbReference type="ChEBI" id="CHEBI:29035"/>
    </cofactor>
</comment>
<keyword evidence="12" id="KW-1185">Reference proteome</keyword>
<feature type="binding site" evidence="10">
    <location>
        <position position="159"/>
    </location>
    <ligand>
        <name>Mn(2+)</name>
        <dbReference type="ChEBI" id="CHEBI:29035"/>
    </ligand>
</feature>
<dbReference type="Gene3D" id="3.100.10.20">
    <property type="entry name" value="CRISPR-associated endonuclease Cas1, N-terminal domain"/>
    <property type="match status" value="1"/>
</dbReference>
<dbReference type="GO" id="GO:0004519">
    <property type="term" value="F:endonuclease activity"/>
    <property type="evidence" value="ECO:0007669"/>
    <property type="project" value="UniProtKB-UniRule"/>
</dbReference>
<dbReference type="AlphaFoldDB" id="A0A081NBT4"/>
<dbReference type="GO" id="GO:0043571">
    <property type="term" value="P:maintenance of CRISPR repeat elements"/>
    <property type="evidence" value="ECO:0007669"/>
    <property type="project" value="UniProtKB-UniRule"/>
</dbReference>
<evidence type="ECO:0000256" key="10">
    <source>
        <dbReference type="HAMAP-Rule" id="MF_01470"/>
    </source>
</evidence>
<feature type="binding site" evidence="10">
    <location>
        <position position="224"/>
    </location>
    <ligand>
        <name>Mn(2+)</name>
        <dbReference type="ChEBI" id="CHEBI:29035"/>
    </ligand>
</feature>
<dbReference type="GO" id="GO:0016787">
    <property type="term" value="F:hydrolase activity"/>
    <property type="evidence" value="ECO:0007669"/>
    <property type="project" value="UniProtKB-KW"/>
</dbReference>
<dbReference type="Proteomes" id="UP000028006">
    <property type="component" value="Unassembled WGS sequence"/>
</dbReference>
<keyword evidence="5 10" id="KW-0460">Magnesium</keyword>
<evidence type="ECO:0000256" key="3">
    <source>
        <dbReference type="ARBA" id="ARBA00022759"/>
    </source>
</evidence>
<organism evidence="11 12">
    <name type="scientific">Endozoicomonas montiporae</name>
    <dbReference type="NCBI Taxonomy" id="1027273"/>
    <lineage>
        <taxon>Bacteria</taxon>
        <taxon>Pseudomonadati</taxon>
        <taxon>Pseudomonadota</taxon>
        <taxon>Gammaproteobacteria</taxon>
        <taxon>Oceanospirillales</taxon>
        <taxon>Endozoicomonadaceae</taxon>
        <taxon>Endozoicomonas</taxon>
    </lineage>
</organism>
<dbReference type="NCBIfam" id="TIGR00287">
    <property type="entry name" value="cas1"/>
    <property type="match status" value="1"/>
</dbReference>
<dbReference type="InterPro" id="IPR042206">
    <property type="entry name" value="CRISPR-assoc_Cas1_C"/>
</dbReference>
<dbReference type="EMBL" id="JOKG01000001">
    <property type="protein sequence ID" value="KEQ15907.1"/>
    <property type="molecule type" value="Genomic_DNA"/>
</dbReference>
<dbReference type="GO" id="GO:0003677">
    <property type="term" value="F:DNA binding"/>
    <property type="evidence" value="ECO:0007669"/>
    <property type="project" value="UniProtKB-KW"/>
</dbReference>
<evidence type="ECO:0000313" key="11">
    <source>
        <dbReference type="EMBL" id="KEQ15907.1"/>
    </source>
</evidence>
<reference evidence="11 12" key="1">
    <citation type="submission" date="2014-06" db="EMBL/GenBank/DDBJ databases">
        <title>Whole Genome Sequences of Three Symbiotic Endozoicomonas Bacteria.</title>
        <authorList>
            <person name="Neave M.J."/>
            <person name="Apprill A."/>
            <person name="Voolstra C.R."/>
        </authorList>
    </citation>
    <scope>NUCLEOTIDE SEQUENCE [LARGE SCALE GENOMIC DNA]</scope>
    <source>
        <strain evidence="11 12">LMG 24815</strain>
    </source>
</reference>
<dbReference type="GO" id="GO:0051607">
    <property type="term" value="P:defense response to virus"/>
    <property type="evidence" value="ECO:0007669"/>
    <property type="project" value="UniProtKB-UniRule"/>
</dbReference>
<dbReference type="Gene3D" id="1.20.120.920">
    <property type="entry name" value="CRISPR-associated endonuclease Cas1, C-terminal domain"/>
    <property type="match status" value="1"/>
</dbReference>
<proteinExistence type="inferred from homology"/>
<evidence type="ECO:0000256" key="6">
    <source>
        <dbReference type="ARBA" id="ARBA00023118"/>
    </source>
</evidence>
<feature type="binding site" evidence="10">
    <location>
        <position position="239"/>
    </location>
    <ligand>
        <name>Mn(2+)</name>
        <dbReference type="ChEBI" id="CHEBI:29035"/>
    </ligand>
</feature>
<evidence type="ECO:0000256" key="1">
    <source>
        <dbReference type="ARBA" id="ARBA00022722"/>
    </source>
</evidence>
<dbReference type="eggNOG" id="COG1518">
    <property type="taxonomic scope" value="Bacteria"/>
</dbReference>
<evidence type="ECO:0000313" key="12">
    <source>
        <dbReference type="Proteomes" id="UP000028006"/>
    </source>
</evidence>
<keyword evidence="2 10" id="KW-0479">Metal-binding</keyword>
<dbReference type="InterPro" id="IPR002729">
    <property type="entry name" value="CRISPR-assoc_Cas1"/>
</dbReference>
<evidence type="ECO:0000256" key="8">
    <source>
        <dbReference type="ARBA" id="ARBA00023211"/>
    </source>
</evidence>
<comment type="similarity">
    <text evidence="10">Belongs to the CRISPR-associated endonuclease Cas1 family.</text>
</comment>
<dbReference type="InterPro" id="IPR042211">
    <property type="entry name" value="CRISPR-assoc_Cas1_N"/>
</dbReference>
<evidence type="ECO:0000256" key="9">
    <source>
        <dbReference type="ARBA" id="ARBA00038592"/>
    </source>
</evidence>
<keyword evidence="7 10" id="KW-0238">DNA-binding</keyword>
<dbReference type="Pfam" id="PF01867">
    <property type="entry name" value="Cas_Cas1"/>
    <property type="match status" value="1"/>
</dbReference>
<dbReference type="CDD" id="cd09634">
    <property type="entry name" value="Cas1_I-II-III"/>
    <property type="match status" value="1"/>
</dbReference>
<sequence length="317" mass="36128">MERTLTMDTLYIYQKQVTLSIRQGRLLINTPEQSQSVALKRLKQIVICQPVDINTSLLHGLVKADIHVHLYHAHTQVTSVSVTPEPTAHVLRRQGQYLAMSHAADNLRLVRILILYKLHRQRHWLKTMGADSHASRVSVLTDRLKASRPLRYEELLNCEALGAKQVYQAMTALVPSAFHFSGRNRRPPKDPVNAMLSLGAAFLYQLAHKALSEKGMDAYAGFLHKPSAGRASLACDLVDCLRPDLEHFVMQRVLNKTIQVTHFDWQKGQHCELNRQGQAAWFHQWHPFSKAAEKRMRYISLKWATAAESYRVNRSGA</sequence>
<keyword evidence="4 10" id="KW-0378">Hydrolase</keyword>
<dbReference type="PANTHER" id="PTHR34353:SF2">
    <property type="entry name" value="CRISPR-ASSOCIATED ENDONUCLEASE CAS1 1"/>
    <property type="match status" value="1"/>
</dbReference>
<comment type="subunit">
    <text evidence="9 10">Homodimer, forms a heterotetramer with a Cas2 homodimer.</text>
</comment>
<gene>
    <name evidence="10" type="primary">cas1</name>
    <name evidence="11" type="ORF">GZ77_05200</name>
</gene>